<protein>
    <submittedName>
        <fullName evidence="1">Uncharacterized protein</fullName>
    </submittedName>
</protein>
<evidence type="ECO:0000313" key="1">
    <source>
        <dbReference type="EMBL" id="KAK6803374.1"/>
    </source>
</evidence>
<proteinExistence type="predicted"/>
<evidence type="ECO:0000313" key="2">
    <source>
        <dbReference type="Proteomes" id="UP001371456"/>
    </source>
</evidence>
<sequence length="13" mass="1379">MSITIDLFGPAIT</sequence>
<dbReference type="EMBL" id="JBANQN010000001">
    <property type="protein sequence ID" value="KAK6803374.1"/>
    <property type="molecule type" value="Genomic_DNA"/>
</dbReference>
<gene>
    <name evidence="1" type="ORF">RDI58_001158</name>
</gene>
<comment type="caution">
    <text evidence="1">The sequence shown here is derived from an EMBL/GenBank/DDBJ whole genome shotgun (WGS) entry which is preliminary data.</text>
</comment>
<dbReference type="Proteomes" id="UP001371456">
    <property type="component" value="Unassembled WGS sequence"/>
</dbReference>
<keyword evidence="2" id="KW-1185">Reference proteome</keyword>
<reference evidence="1 2" key="1">
    <citation type="submission" date="2024-02" db="EMBL/GenBank/DDBJ databases">
        <title>de novo genome assembly of Solanum bulbocastanum strain 11H21.</title>
        <authorList>
            <person name="Hosaka A.J."/>
        </authorList>
    </citation>
    <scope>NUCLEOTIDE SEQUENCE [LARGE SCALE GENOMIC DNA]</scope>
    <source>
        <tissue evidence="1">Young leaves</tissue>
    </source>
</reference>
<name>A0AAN8U4J9_SOLBU</name>
<organism evidence="1 2">
    <name type="scientific">Solanum bulbocastanum</name>
    <name type="common">Wild potato</name>
    <dbReference type="NCBI Taxonomy" id="147425"/>
    <lineage>
        <taxon>Eukaryota</taxon>
        <taxon>Viridiplantae</taxon>
        <taxon>Streptophyta</taxon>
        <taxon>Embryophyta</taxon>
        <taxon>Tracheophyta</taxon>
        <taxon>Spermatophyta</taxon>
        <taxon>Magnoliopsida</taxon>
        <taxon>eudicotyledons</taxon>
        <taxon>Gunneridae</taxon>
        <taxon>Pentapetalae</taxon>
        <taxon>asterids</taxon>
        <taxon>lamiids</taxon>
        <taxon>Solanales</taxon>
        <taxon>Solanaceae</taxon>
        <taxon>Solanoideae</taxon>
        <taxon>Solaneae</taxon>
        <taxon>Solanum</taxon>
    </lineage>
</organism>
<accession>A0AAN8U4J9</accession>